<evidence type="ECO:0000256" key="1">
    <source>
        <dbReference type="SAM" id="MobiDB-lite"/>
    </source>
</evidence>
<organism evidence="2 3">
    <name type="scientific">Acropora cervicornis</name>
    <name type="common">Staghorn coral</name>
    <dbReference type="NCBI Taxonomy" id="6130"/>
    <lineage>
        <taxon>Eukaryota</taxon>
        <taxon>Metazoa</taxon>
        <taxon>Cnidaria</taxon>
        <taxon>Anthozoa</taxon>
        <taxon>Hexacorallia</taxon>
        <taxon>Scleractinia</taxon>
        <taxon>Astrocoeniina</taxon>
        <taxon>Acroporidae</taxon>
        <taxon>Acropora</taxon>
    </lineage>
</organism>
<name>A0AAD9QVF2_ACRCE</name>
<evidence type="ECO:0000313" key="2">
    <source>
        <dbReference type="EMBL" id="KAK2568243.1"/>
    </source>
</evidence>
<feature type="region of interest" description="Disordered" evidence="1">
    <location>
        <begin position="1"/>
        <end position="45"/>
    </location>
</feature>
<dbReference type="Proteomes" id="UP001249851">
    <property type="component" value="Unassembled WGS sequence"/>
</dbReference>
<dbReference type="EMBL" id="JARQWQ010000012">
    <property type="protein sequence ID" value="KAK2568243.1"/>
    <property type="molecule type" value="Genomic_DNA"/>
</dbReference>
<comment type="caution">
    <text evidence="2">The sequence shown here is derived from an EMBL/GenBank/DDBJ whole genome shotgun (WGS) entry which is preliminary data.</text>
</comment>
<evidence type="ECO:0000313" key="3">
    <source>
        <dbReference type="Proteomes" id="UP001249851"/>
    </source>
</evidence>
<gene>
    <name evidence="2" type="ORF">P5673_007242</name>
</gene>
<sequence>MDGQAGHRSNKEEMEKRSSKSSIRSRARTFQARRPPSRGKALQAKARQAKFGVRIAQLEQVEAARKEVERVRLQAEYVAAAAISEVYEDVIKEDEEQYFGSEDPDLDDKTEPYETEPSIEPGSSISGKTFVMESESVNPRATVLTDVKLEYPSEPAREQFEDIL</sequence>
<dbReference type="AlphaFoldDB" id="A0AAD9QVF2"/>
<keyword evidence="3" id="KW-1185">Reference proteome</keyword>
<reference evidence="2" key="1">
    <citation type="journal article" date="2023" name="G3 (Bethesda)">
        <title>Whole genome assembly and annotation of the endangered Caribbean coral Acropora cervicornis.</title>
        <authorList>
            <person name="Selwyn J.D."/>
            <person name="Vollmer S.V."/>
        </authorList>
    </citation>
    <scope>NUCLEOTIDE SEQUENCE</scope>
    <source>
        <strain evidence="2">K2</strain>
    </source>
</reference>
<protein>
    <submittedName>
        <fullName evidence="2">Uncharacterized protein</fullName>
    </submittedName>
</protein>
<feature type="compositionally biased region" description="Acidic residues" evidence="1">
    <location>
        <begin position="94"/>
        <end position="106"/>
    </location>
</feature>
<feature type="region of interest" description="Disordered" evidence="1">
    <location>
        <begin position="94"/>
        <end position="129"/>
    </location>
</feature>
<reference evidence="2" key="2">
    <citation type="journal article" date="2023" name="Science">
        <title>Genomic signatures of disease resistance in endangered staghorn corals.</title>
        <authorList>
            <person name="Vollmer S.V."/>
            <person name="Selwyn J.D."/>
            <person name="Despard B.A."/>
            <person name="Roesel C.L."/>
        </authorList>
    </citation>
    <scope>NUCLEOTIDE SEQUENCE</scope>
    <source>
        <strain evidence="2">K2</strain>
    </source>
</reference>
<proteinExistence type="predicted"/>
<feature type="compositionally biased region" description="Basic and acidic residues" evidence="1">
    <location>
        <begin position="9"/>
        <end position="18"/>
    </location>
</feature>
<accession>A0AAD9QVF2</accession>